<evidence type="ECO:0000313" key="4">
    <source>
        <dbReference type="Proteomes" id="UP000663131"/>
    </source>
</evidence>
<feature type="compositionally biased region" description="Basic and acidic residues" evidence="2">
    <location>
        <begin position="569"/>
        <end position="581"/>
    </location>
</feature>
<dbReference type="Gene3D" id="1.25.40.10">
    <property type="entry name" value="Tetratricopeptide repeat domain"/>
    <property type="match status" value="3"/>
</dbReference>
<dbReference type="Pfam" id="PF13181">
    <property type="entry name" value="TPR_8"/>
    <property type="match status" value="2"/>
</dbReference>
<evidence type="ECO:0000313" key="3">
    <source>
        <dbReference type="EMBL" id="QOU22314.1"/>
    </source>
</evidence>
<dbReference type="InterPro" id="IPR011990">
    <property type="entry name" value="TPR-like_helical_dom_sf"/>
</dbReference>
<dbReference type="InterPro" id="IPR019734">
    <property type="entry name" value="TPR_rpt"/>
</dbReference>
<feature type="region of interest" description="Disordered" evidence="2">
    <location>
        <begin position="20"/>
        <end position="126"/>
    </location>
</feature>
<feature type="repeat" description="TPR" evidence="1">
    <location>
        <begin position="1011"/>
        <end position="1044"/>
    </location>
</feature>
<dbReference type="SMART" id="SM00028">
    <property type="entry name" value="TPR"/>
    <property type="match status" value="8"/>
</dbReference>
<dbReference type="GeneID" id="64574413"/>
<organism evidence="3 4">
    <name type="scientific">Dekkera bruxellensis</name>
    <name type="common">Brettanomyces custersii</name>
    <dbReference type="NCBI Taxonomy" id="5007"/>
    <lineage>
        <taxon>Eukaryota</taxon>
        <taxon>Fungi</taxon>
        <taxon>Dikarya</taxon>
        <taxon>Ascomycota</taxon>
        <taxon>Saccharomycotina</taxon>
        <taxon>Pichiomycetes</taxon>
        <taxon>Pichiales</taxon>
        <taxon>Pichiaceae</taxon>
        <taxon>Brettanomyces</taxon>
    </lineage>
</organism>
<dbReference type="KEGG" id="bbrx:BRETT_002489"/>
<dbReference type="OrthoDB" id="9991317at2759"/>
<dbReference type="EMBL" id="CP063137">
    <property type="protein sequence ID" value="QOU22314.1"/>
    <property type="molecule type" value="Genomic_DNA"/>
</dbReference>
<accession>A0A871RCG5</accession>
<dbReference type="RefSeq" id="XP_041138807.1">
    <property type="nucleotide sequence ID" value="XM_041281016.1"/>
</dbReference>
<dbReference type="PANTHER" id="PTHR23082:SF0">
    <property type="entry name" value="GENERAL TRANSCRIPTION FACTOR 3C POLYPEPTIDE 3"/>
    <property type="match status" value="1"/>
</dbReference>
<dbReference type="GO" id="GO:0000127">
    <property type="term" value="C:transcription factor TFIIIC complex"/>
    <property type="evidence" value="ECO:0007669"/>
    <property type="project" value="TreeGrafter"/>
</dbReference>
<feature type="repeat" description="TPR" evidence="1">
    <location>
        <begin position="511"/>
        <end position="544"/>
    </location>
</feature>
<feature type="compositionally biased region" description="Acidic residues" evidence="2">
    <location>
        <begin position="103"/>
        <end position="126"/>
    </location>
</feature>
<name>A0A871RCG5_DEKBR</name>
<feature type="compositionally biased region" description="Acidic residues" evidence="2">
    <location>
        <begin position="597"/>
        <end position="621"/>
    </location>
</feature>
<proteinExistence type="predicted"/>
<dbReference type="PANTHER" id="PTHR23082">
    <property type="entry name" value="TRANSCRIPTION INITIATION FACTOR IIIC TFIIIC , POLYPEPTIDE 3-RELATED"/>
    <property type="match status" value="1"/>
</dbReference>
<reference evidence="3" key="1">
    <citation type="submission" date="2020-10" db="EMBL/GenBank/DDBJ databases">
        <authorList>
            <person name="Palmer J.M."/>
        </authorList>
    </citation>
    <scope>NUCLEOTIDE SEQUENCE</scope>
    <source>
        <strain evidence="3">UCD 2041</strain>
    </source>
</reference>
<dbReference type="GO" id="GO:0006383">
    <property type="term" value="P:transcription by RNA polymerase III"/>
    <property type="evidence" value="ECO:0007669"/>
    <property type="project" value="InterPro"/>
</dbReference>
<dbReference type="SUPFAM" id="SSF48452">
    <property type="entry name" value="TPR-like"/>
    <property type="match status" value="1"/>
</dbReference>
<sequence>MAEDDDFVLSDEQAARLRELLDADNEDTMNNEEAVIFSDDEELEPPNERRLRKNRRTDFNDVDSSAMDEDLNDEDYEESEDEGSAKDGEELDDENSNIASERDSEDLNEGEFAFSDEEDEQLSESDIDEEFEFINALREASNFKTKKRKEAKKPKKKGGLAALRRKIRREEPSPEVKILLGKANEAFVRNELDKASNFYLEVVKMDKMNFSAYKTLGEIARLKGDYNRCSNFWLLAAHIHQWDYEFWRELAELSVELGHQRQAVYCYTKAIKSSHHKDYESIFARACIYREQRRFKRATDSLLKLRTVLPKEPKIVRELAKVYVDEDRVNDAITMYKKILEDNMSFRRLRQKRRSRSKLKSVPFGWSELNILSELYSNKGAWSLGIKMIRQIARWIEEREDQTFWDNKPDTDIEFDERRFDFPKFQNLKIDEKKKDYALPIDIRVQLGLFRLNTKNTTESMKHFNFLLNQPIEDTTDLYLKVGMELEGFGLYGEALELLIPISYIEEQNTPSLVLAIAKCLRETGDFENAKEAYMRLLEYNPEDVEIKVALAEVCFYLNDMDTTSRLYKEAKEQRTKERASARSNLLANDTTREHNEEGEEEVEEEEEEEEEEEDNYENDDGIFSKNNQALIADLPQKKPNKKKKLTFSAAELKNRVAKSELRVTKQYKRIMRLLENLHNQESTEVVGYDERTGLVPGPGEKNLHIKAIASLWIDLTSDLIEIFSMYRCFFSSERAKRFNVGLRKRTEKLSIDHKLSRMRYLQNEIILSEEMDSAEDAVKRTSFRGITYEQWYNLFMKYAIMIAQYEQDTESSMAILDIAKHVNVFKDYNLTTTLVGLSIGIQSSDHYLAQTQVRNLMNDYQFCPIVLKIFMASYLPDSFNMEHYADPSTQKYILRQVKAYDSLKEKKDITGMAAITNKNVDLSTNHPLLNYIYASLLYFNKSYYSALAYCVKLYRNFDNDPALLFLLALSNLNRSTQRKTLNTNFQILQGLTYLKEYAELKDMNDPYQKMEVLYNVGRAFHQLGLDNIAISFYEKVLKIEVDDDKYDLKIETAYNLYMIYNIHQNFQLAEDIMDMYLVV</sequence>
<dbReference type="Proteomes" id="UP000663131">
    <property type="component" value="Chromosome 9"/>
</dbReference>
<protein>
    <submittedName>
        <fullName evidence="3">Uncharacterized protein</fullName>
    </submittedName>
</protein>
<reference evidence="3" key="2">
    <citation type="journal article" name="BMC Genomics">
        <title>New genome assemblies reveal patterns of domestication and adaptation across Brettanomyces (Dekkera) species.</title>
        <authorList>
            <person name="Roach M.J."/>
            <person name="Borneman A.R."/>
        </authorList>
    </citation>
    <scope>NUCLEOTIDE SEQUENCE</scope>
    <source>
        <strain evidence="3">UCD 2041</strain>
    </source>
</reference>
<dbReference type="PROSITE" id="PS50005">
    <property type="entry name" value="TPR"/>
    <property type="match status" value="2"/>
</dbReference>
<evidence type="ECO:0000256" key="1">
    <source>
        <dbReference type="PROSITE-ProRule" id="PRU00339"/>
    </source>
</evidence>
<feature type="region of interest" description="Disordered" evidence="2">
    <location>
        <begin position="569"/>
        <end position="623"/>
    </location>
</feature>
<dbReference type="AlphaFoldDB" id="A0A871RCG5"/>
<keyword evidence="1" id="KW-0802">TPR repeat</keyword>
<dbReference type="InterPro" id="IPR039340">
    <property type="entry name" value="Tfc4/TFIIIC-102/Sfc4"/>
</dbReference>
<feature type="compositionally biased region" description="Acidic residues" evidence="2">
    <location>
        <begin position="66"/>
        <end position="82"/>
    </location>
</feature>
<evidence type="ECO:0000256" key="2">
    <source>
        <dbReference type="SAM" id="MobiDB-lite"/>
    </source>
</evidence>
<gene>
    <name evidence="3" type="ORF">BRETT_002489</name>
</gene>